<dbReference type="EMBL" id="CP027806">
    <property type="protein sequence ID" value="AXJ00863.1"/>
    <property type="molecule type" value="Genomic_DNA"/>
</dbReference>
<reference evidence="1 2" key="1">
    <citation type="submission" date="2018-03" db="EMBL/GenBank/DDBJ databases">
        <title>Phenotypic and genomic properties of Cyclonatronum proteinivorum gen. nov., sp. nov., a haloalkaliphilic bacteroidete from soda lakes possessing Na+-translocating rhodopsin.</title>
        <authorList>
            <person name="Toshchakov S.V."/>
            <person name="Korzhenkov A."/>
            <person name="Samarov N.I."/>
            <person name="Kublanov I.V."/>
            <person name="Muntyan M.S."/>
            <person name="Sorokin D.Y."/>
        </authorList>
    </citation>
    <scope>NUCLEOTIDE SEQUENCE [LARGE SCALE GENOMIC DNA]</scope>
    <source>
        <strain evidence="1 2">Omega</strain>
    </source>
</reference>
<dbReference type="Proteomes" id="UP000254808">
    <property type="component" value="Chromosome"/>
</dbReference>
<dbReference type="KEGG" id="cprv:CYPRO_1612"/>
<keyword evidence="2" id="KW-1185">Reference proteome</keyword>
<proteinExistence type="predicted"/>
<accession>A0A345UK61</accession>
<evidence type="ECO:0000313" key="1">
    <source>
        <dbReference type="EMBL" id="AXJ00863.1"/>
    </source>
</evidence>
<evidence type="ECO:0000313" key="2">
    <source>
        <dbReference type="Proteomes" id="UP000254808"/>
    </source>
</evidence>
<organism evidence="1 2">
    <name type="scientific">Cyclonatronum proteinivorum</name>
    <dbReference type="NCBI Taxonomy" id="1457365"/>
    <lineage>
        <taxon>Bacteria</taxon>
        <taxon>Pseudomonadati</taxon>
        <taxon>Balneolota</taxon>
        <taxon>Balneolia</taxon>
        <taxon>Balneolales</taxon>
        <taxon>Cyclonatronaceae</taxon>
        <taxon>Cyclonatronum</taxon>
    </lineage>
</organism>
<sequence length="172" mass="19330">MLTNPNLRLIDALRKTAKRLDSGAEYNWCHMGRCNCGHLAQTITELSPAEIHEMALLKAGDWTTQSVEHCTATGLTIDHIIASMLELGLTRQDIANLERLADQRVLMRIPLERRKEMSHKNRADVVLYMNTLAQMLEEQLLNSVPPAEVLLSKISEETKSKSIKSKIAVVSQ</sequence>
<protein>
    <submittedName>
        <fullName evidence="1">Uncharacterized protein</fullName>
    </submittedName>
</protein>
<gene>
    <name evidence="1" type="ORF">CYPRO_1612</name>
</gene>
<name>A0A345UK61_9BACT</name>
<dbReference type="RefSeq" id="WP_205730348.1">
    <property type="nucleotide sequence ID" value="NZ_CP027806.1"/>
</dbReference>
<dbReference type="AlphaFoldDB" id="A0A345UK61"/>